<reference evidence="1" key="1">
    <citation type="submission" date="2014-11" db="EMBL/GenBank/DDBJ databases">
        <authorList>
            <person name="Amaro Gonzalez C."/>
        </authorList>
    </citation>
    <scope>NUCLEOTIDE SEQUENCE</scope>
</reference>
<protein>
    <submittedName>
        <fullName evidence="1">Uncharacterized protein</fullName>
    </submittedName>
</protein>
<sequence>MTSAPLATYCACACGCFTRAVSSLGMFSTEGSRASQAVHPAKALVSCSDESH</sequence>
<dbReference type="AlphaFoldDB" id="A0A0E9QZV8"/>
<proteinExistence type="predicted"/>
<evidence type="ECO:0000313" key="1">
    <source>
        <dbReference type="EMBL" id="JAH22384.1"/>
    </source>
</evidence>
<accession>A0A0E9QZV8</accession>
<reference evidence="1" key="2">
    <citation type="journal article" date="2015" name="Fish Shellfish Immunol.">
        <title>Early steps in the European eel (Anguilla anguilla)-Vibrio vulnificus interaction in the gills: Role of the RtxA13 toxin.</title>
        <authorList>
            <person name="Callol A."/>
            <person name="Pajuelo D."/>
            <person name="Ebbesson L."/>
            <person name="Teles M."/>
            <person name="MacKenzie S."/>
            <person name="Amaro C."/>
        </authorList>
    </citation>
    <scope>NUCLEOTIDE SEQUENCE</scope>
</reference>
<name>A0A0E9QZV8_ANGAN</name>
<dbReference type="EMBL" id="GBXM01086193">
    <property type="protein sequence ID" value="JAH22384.1"/>
    <property type="molecule type" value="Transcribed_RNA"/>
</dbReference>
<organism evidence="1">
    <name type="scientific">Anguilla anguilla</name>
    <name type="common">European freshwater eel</name>
    <name type="synonym">Muraena anguilla</name>
    <dbReference type="NCBI Taxonomy" id="7936"/>
    <lineage>
        <taxon>Eukaryota</taxon>
        <taxon>Metazoa</taxon>
        <taxon>Chordata</taxon>
        <taxon>Craniata</taxon>
        <taxon>Vertebrata</taxon>
        <taxon>Euteleostomi</taxon>
        <taxon>Actinopterygii</taxon>
        <taxon>Neopterygii</taxon>
        <taxon>Teleostei</taxon>
        <taxon>Anguilliformes</taxon>
        <taxon>Anguillidae</taxon>
        <taxon>Anguilla</taxon>
    </lineage>
</organism>